<evidence type="ECO:0000259" key="4">
    <source>
        <dbReference type="Pfam" id="PF04500"/>
    </source>
</evidence>
<gene>
    <name evidence="5" type="ORF">IPOD504_LOCUS2411</name>
</gene>
<evidence type="ECO:0000256" key="2">
    <source>
        <dbReference type="ARBA" id="ARBA00022771"/>
    </source>
</evidence>
<keyword evidence="2" id="KW-0863">Zinc-finger</keyword>
<dbReference type="InterPro" id="IPR007588">
    <property type="entry name" value="Znf_FLYWCH"/>
</dbReference>
<feature type="domain" description="FLYWCH-type" evidence="4">
    <location>
        <begin position="211"/>
        <end position="266"/>
    </location>
</feature>
<proteinExistence type="predicted"/>
<keyword evidence="1" id="KW-0479">Metal-binding</keyword>
<evidence type="ECO:0000313" key="5">
    <source>
        <dbReference type="EMBL" id="CAH2040247.1"/>
    </source>
</evidence>
<name>A0ABN8HWL0_9NEOP</name>
<dbReference type="Proteomes" id="UP000837857">
    <property type="component" value="Chromosome 12"/>
</dbReference>
<feature type="domain" description="FLYWCH-type" evidence="4">
    <location>
        <begin position="97"/>
        <end position="154"/>
    </location>
</feature>
<keyword evidence="3" id="KW-0862">Zinc</keyword>
<dbReference type="Gene3D" id="2.20.25.240">
    <property type="match status" value="3"/>
</dbReference>
<dbReference type="EMBL" id="OW152824">
    <property type="protein sequence ID" value="CAH2040247.1"/>
    <property type="molecule type" value="Genomic_DNA"/>
</dbReference>
<feature type="non-terminal residue" evidence="5">
    <location>
        <position position="1"/>
    </location>
</feature>
<evidence type="ECO:0000256" key="1">
    <source>
        <dbReference type="ARBA" id="ARBA00022723"/>
    </source>
</evidence>
<keyword evidence="6" id="KW-1185">Reference proteome</keyword>
<sequence>MNEECCNIYSCNGLAEIHFILSKKGHKLLVYQQYTYAKNFVSRSRTNWTCSSRRSKGCSAQVVLTNDDEFTVVNGNHNHPVPVFYMNNREPVLIKGNKKGKYTLLYRNHFFTRRTKSKKGIVWKCTASKTEDCKASLTTDDNLNVVVSKGDHTHRQPEAEIKPKHGQCRIHGGTVRGVSALDPLSLIPDPSSHAATIRSGLVAVTVVTAIDGATLLMLNGFSYSNPTPLGGGERWYCTGRARWKCGVCLHVNDDYELVCVANEHTHDPPIYERTDDGLYVEMLQ</sequence>
<reference evidence="5" key="1">
    <citation type="submission" date="2022-03" db="EMBL/GenBank/DDBJ databases">
        <authorList>
            <person name="Martin H S."/>
        </authorList>
    </citation>
    <scope>NUCLEOTIDE SEQUENCE</scope>
</reference>
<evidence type="ECO:0000256" key="3">
    <source>
        <dbReference type="ARBA" id="ARBA00022833"/>
    </source>
</evidence>
<organism evidence="5 6">
    <name type="scientific">Iphiclides podalirius</name>
    <name type="common">scarce swallowtail</name>
    <dbReference type="NCBI Taxonomy" id="110791"/>
    <lineage>
        <taxon>Eukaryota</taxon>
        <taxon>Metazoa</taxon>
        <taxon>Ecdysozoa</taxon>
        <taxon>Arthropoda</taxon>
        <taxon>Hexapoda</taxon>
        <taxon>Insecta</taxon>
        <taxon>Pterygota</taxon>
        <taxon>Neoptera</taxon>
        <taxon>Endopterygota</taxon>
        <taxon>Lepidoptera</taxon>
        <taxon>Glossata</taxon>
        <taxon>Ditrysia</taxon>
        <taxon>Papilionoidea</taxon>
        <taxon>Papilionidae</taxon>
        <taxon>Papilioninae</taxon>
        <taxon>Iphiclides</taxon>
    </lineage>
</organism>
<protein>
    <recommendedName>
        <fullName evidence="4">FLYWCH-type domain-containing protein</fullName>
    </recommendedName>
</protein>
<evidence type="ECO:0000313" key="6">
    <source>
        <dbReference type="Proteomes" id="UP000837857"/>
    </source>
</evidence>
<dbReference type="Pfam" id="PF04500">
    <property type="entry name" value="FLYWCH"/>
    <property type="match status" value="3"/>
</dbReference>
<feature type="domain" description="FLYWCH-type" evidence="4">
    <location>
        <begin position="19"/>
        <end position="79"/>
    </location>
</feature>
<accession>A0ABN8HWL0</accession>